<dbReference type="SMART" id="SM00355">
    <property type="entry name" value="ZnF_C2H2"/>
    <property type="match status" value="2"/>
</dbReference>
<organism evidence="8 9">
    <name type="scientific">Fopius arisanus</name>
    <dbReference type="NCBI Taxonomy" id="64838"/>
    <lineage>
        <taxon>Eukaryota</taxon>
        <taxon>Metazoa</taxon>
        <taxon>Ecdysozoa</taxon>
        <taxon>Arthropoda</taxon>
        <taxon>Hexapoda</taxon>
        <taxon>Insecta</taxon>
        <taxon>Pterygota</taxon>
        <taxon>Neoptera</taxon>
        <taxon>Endopterygota</taxon>
        <taxon>Hymenoptera</taxon>
        <taxon>Apocrita</taxon>
        <taxon>Ichneumonoidea</taxon>
        <taxon>Braconidae</taxon>
        <taxon>Opiinae</taxon>
        <taxon>Fopius</taxon>
    </lineage>
</organism>
<proteinExistence type="predicted"/>
<dbReference type="SUPFAM" id="SSF57667">
    <property type="entry name" value="beta-beta-alpha zinc fingers"/>
    <property type="match status" value="1"/>
</dbReference>
<evidence type="ECO:0000256" key="5">
    <source>
        <dbReference type="PROSITE-ProRule" id="PRU00042"/>
    </source>
</evidence>
<dbReference type="GeneID" id="105264089"/>
<dbReference type="FunFam" id="3.30.160.60:FF:000100">
    <property type="entry name" value="Zinc finger 45-like"/>
    <property type="match status" value="1"/>
</dbReference>
<reference evidence="9" key="1">
    <citation type="submission" date="2025-08" db="UniProtKB">
        <authorList>
            <consortium name="RefSeq"/>
        </authorList>
    </citation>
    <scope>IDENTIFICATION</scope>
    <source>
        <strain evidence="9">USDA-PBARC FA_bdor</strain>
        <tissue evidence="9">Whole organism</tissue>
    </source>
</reference>
<protein>
    <submittedName>
        <fullName evidence="9">Transcription factor che-1-like isoform X1</fullName>
    </submittedName>
</protein>
<dbReference type="Pfam" id="PF13894">
    <property type="entry name" value="zf-C2H2_4"/>
    <property type="match status" value="1"/>
</dbReference>
<evidence type="ECO:0000256" key="3">
    <source>
        <dbReference type="ARBA" id="ARBA00022771"/>
    </source>
</evidence>
<evidence type="ECO:0000313" key="8">
    <source>
        <dbReference type="Proteomes" id="UP000694866"/>
    </source>
</evidence>
<dbReference type="OrthoDB" id="407106at2759"/>
<evidence type="ECO:0000259" key="7">
    <source>
        <dbReference type="PROSITE" id="PS50157"/>
    </source>
</evidence>
<name>A0A9R1SXA0_9HYME</name>
<evidence type="ECO:0000256" key="2">
    <source>
        <dbReference type="ARBA" id="ARBA00022737"/>
    </source>
</evidence>
<feature type="domain" description="C2H2-type" evidence="7">
    <location>
        <begin position="28"/>
        <end position="55"/>
    </location>
</feature>
<gene>
    <name evidence="9" type="primary">LOC105264089</name>
</gene>
<evidence type="ECO:0000256" key="1">
    <source>
        <dbReference type="ARBA" id="ARBA00022723"/>
    </source>
</evidence>
<keyword evidence="2" id="KW-0677">Repeat</keyword>
<feature type="region of interest" description="Disordered" evidence="6">
    <location>
        <begin position="1"/>
        <end position="20"/>
    </location>
</feature>
<dbReference type="KEGG" id="fas:105264089"/>
<dbReference type="RefSeq" id="XP_011299029.1">
    <property type="nucleotide sequence ID" value="XM_011300727.1"/>
</dbReference>
<dbReference type="AlphaFoldDB" id="A0A9R1SXA0"/>
<evidence type="ECO:0000256" key="4">
    <source>
        <dbReference type="ARBA" id="ARBA00022833"/>
    </source>
</evidence>
<feature type="compositionally biased region" description="Polar residues" evidence="6">
    <location>
        <begin position="7"/>
        <end position="16"/>
    </location>
</feature>
<dbReference type="PROSITE" id="PS50157">
    <property type="entry name" value="ZINC_FINGER_C2H2_2"/>
    <property type="match status" value="2"/>
</dbReference>
<keyword evidence="1" id="KW-0479">Metal-binding</keyword>
<evidence type="ECO:0000256" key="6">
    <source>
        <dbReference type="SAM" id="MobiDB-lite"/>
    </source>
</evidence>
<dbReference type="InterPro" id="IPR013087">
    <property type="entry name" value="Znf_C2H2_type"/>
</dbReference>
<accession>A0A9R1SXA0</accession>
<sequence length="89" mass="9914">MTPEGEATNQPWNSGHQGLGGLENAKPFPCPQCVRSYGSKSALNRHLREECGMPRQHICYLCSSAFSQRCNLHRHVSTVHARDSKPPNL</sequence>
<dbReference type="Gene3D" id="3.30.160.60">
    <property type="entry name" value="Classic Zinc Finger"/>
    <property type="match status" value="2"/>
</dbReference>
<feature type="domain" description="C2H2-type" evidence="7">
    <location>
        <begin position="57"/>
        <end position="85"/>
    </location>
</feature>
<dbReference type="PROSITE" id="PS00028">
    <property type="entry name" value="ZINC_FINGER_C2H2_1"/>
    <property type="match status" value="1"/>
</dbReference>
<dbReference type="GO" id="GO:0008270">
    <property type="term" value="F:zinc ion binding"/>
    <property type="evidence" value="ECO:0007669"/>
    <property type="project" value="UniProtKB-KW"/>
</dbReference>
<evidence type="ECO:0000313" key="9">
    <source>
        <dbReference type="RefSeq" id="XP_011299029.1"/>
    </source>
</evidence>
<keyword evidence="8" id="KW-1185">Reference proteome</keyword>
<keyword evidence="4" id="KW-0862">Zinc</keyword>
<dbReference type="Proteomes" id="UP000694866">
    <property type="component" value="Unplaced"/>
</dbReference>
<keyword evidence="3 5" id="KW-0863">Zinc-finger</keyword>
<dbReference type="InterPro" id="IPR036236">
    <property type="entry name" value="Znf_C2H2_sf"/>
</dbReference>